<dbReference type="EMBL" id="BK014885">
    <property type="protein sequence ID" value="DAD80607.1"/>
    <property type="molecule type" value="Genomic_DNA"/>
</dbReference>
<keyword evidence="1" id="KW-0238">DNA-binding</keyword>
<dbReference type="PANTHER" id="PTHR46558:SF13">
    <property type="entry name" value="HTH-TYPE TRANSCRIPTIONAL REGULATOR IMMR"/>
    <property type="match status" value="1"/>
</dbReference>
<dbReference type="Gene3D" id="1.10.260.40">
    <property type="entry name" value="lambda repressor-like DNA-binding domains"/>
    <property type="match status" value="1"/>
</dbReference>
<dbReference type="PANTHER" id="PTHR46558">
    <property type="entry name" value="TRACRIPTIONAL REGULATORY PROTEIN-RELATED-RELATED"/>
    <property type="match status" value="1"/>
</dbReference>
<evidence type="ECO:0000259" key="3">
    <source>
        <dbReference type="PROSITE" id="PS50943"/>
    </source>
</evidence>
<dbReference type="PROSITE" id="PS50943">
    <property type="entry name" value="HTH_CROC1"/>
    <property type="match status" value="1"/>
</dbReference>
<organism evidence="4">
    <name type="scientific">Siphoviridae sp. ctS1E53</name>
    <dbReference type="NCBI Taxonomy" id="2826340"/>
    <lineage>
        <taxon>Viruses</taxon>
        <taxon>Duplodnaviria</taxon>
        <taxon>Heunggongvirae</taxon>
        <taxon>Uroviricota</taxon>
        <taxon>Caudoviricetes</taxon>
    </lineage>
</organism>
<dbReference type="Pfam" id="PF01381">
    <property type="entry name" value="HTH_3"/>
    <property type="match status" value="1"/>
</dbReference>
<accession>A0A8S5MEV1</accession>
<sequence length="117" mass="13004">MNRLAELRKAAGYTQKYVALELGVKAPSVCAWEKGDGNPKQENLIALAKLYGVSVDYLLGNDKQEGEPEGEPAEDKSSANRRALHEIIDKFSDEDIPDVINHLKALEIVCQHKKETK</sequence>
<proteinExistence type="predicted"/>
<evidence type="ECO:0000313" key="4">
    <source>
        <dbReference type="EMBL" id="DAD80607.1"/>
    </source>
</evidence>
<feature type="region of interest" description="Disordered" evidence="2">
    <location>
        <begin position="61"/>
        <end position="80"/>
    </location>
</feature>
<dbReference type="SUPFAM" id="SSF47413">
    <property type="entry name" value="lambda repressor-like DNA-binding domains"/>
    <property type="match status" value="1"/>
</dbReference>
<dbReference type="CDD" id="cd00093">
    <property type="entry name" value="HTH_XRE"/>
    <property type="match status" value="1"/>
</dbReference>
<dbReference type="SMART" id="SM00530">
    <property type="entry name" value="HTH_XRE"/>
    <property type="match status" value="1"/>
</dbReference>
<reference evidence="4" key="1">
    <citation type="journal article" date="2021" name="Proc. Natl. Acad. Sci. U.S.A.">
        <title>A Catalog of Tens of Thousands of Viruses from Human Metagenomes Reveals Hidden Associations with Chronic Diseases.</title>
        <authorList>
            <person name="Tisza M.J."/>
            <person name="Buck C.B."/>
        </authorList>
    </citation>
    <scope>NUCLEOTIDE SEQUENCE</scope>
    <source>
        <strain evidence="4">CtS1E53</strain>
    </source>
</reference>
<feature type="domain" description="HTH cro/C1-type" evidence="3">
    <location>
        <begin position="4"/>
        <end position="58"/>
    </location>
</feature>
<dbReference type="InterPro" id="IPR010982">
    <property type="entry name" value="Lambda_DNA-bd_dom_sf"/>
</dbReference>
<protein>
    <submittedName>
        <fullName evidence="4">Helix-turn-helix domain protein</fullName>
    </submittedName>
</protein>
<name>A0A8S5MEV1_9CAUD</name>
<evidence type="ECO:0000256" key="1">
    <source>
        <dbReference type="ARBA" id="ARBA00023125"/>
    </source>
</evidence>
<dbReference type="GO" id="GO:0003677">
    <property type="term" value="F:DNA binding"/>
    <property type="evidence" value="ECO:0007669"/>
    <property type="project" value="UniProtKB-KW"/>
</dbReference>
<evidence type="ECO:0000256" key="2">
    <source>
        <dbReference type="SAM" id="MobiDB-lite"/>
    </source>
</evidence>
<dbReference type="InterPro" id="IPR001387">
    <property type="entry name" value="Cro/C1-type_HTH"/>
</dbReference>